<dbReference type="InterPro" id="IPR047057">
    <property type="entry name" value="MerR_fam"/>
</dbReference>
<dbReference type="InterPro" id="IPR029063">
    <property type="entry name" value="SAM-dependent_MTases_sf"/>
</dbReference>
<dbReference type="Proteomes" id="UP000095621">
    <property type="component" value="Unassembled WGS sequence"/>
</dbReference>
<dbReference type="GO" id="GO:0008757">
    <property type="term" value="F:S-adenosylmethionine-dependent methyltransferase activity"/>
    <property type="evidence" value="ECO:0007669"/>
    <property type="project" value="InterPro"/>
</dbReference>
<dbReference type="SMART" id="SM00422">
    <property type="entry name" value="HTH_MERR"/>
    <property type="match status" value="1"/>
</dbReference>
<reference evidence="4 6" key="2">
    <citation type="journal article" date="2019" name="Nat. Med.">
        <title>A library of human gut bacterial isolates paired with longitudinal multiomics data enables mechanistic microbiome research.</title>
        <authorList>
            <person name="Poyet M."/>
            <person name="Groussin M."/>
            <person name="Gibbons S.M."/>
            <person name="Avila-Pacheco J."/>
            <person name="Jiang X."/>
            <person name="Kearney S.M."/>
            <person name="Perrotta A.R."/>
            <person name="Berdy B."/>
            <person name="Zhao S."/>
            <person name="Lieberman T.D."/>
            <person name="Swanson P.K."/>
            <person name="Smith M."/>
            <person name="Roesemann S."/>
            <person name="Alexander J.E."/>
            <person name="Rich S.A."/>
            <person name="Livny J."/>
            <person name="Vlamakis H."/>
            <person name="Clish C."/>
            <person name="Bullock K."/>
            <person name="Deik A."/>
            <person name="Scott J."/>
            <person name="Pierce K.A."/>
            <person name="Xavier R.J."/>
            <person name="Alm E.J."/>
        </authorList>
    </citation>
    <scope>NUCLEOTIDE SEQUENCE [LARGE SCALE GENOMIC DNA]</scope>
    <source>
        <strain evidence="4 6">BIOML-A1</strain>
    </source>
</reference>
<reference evidence="3 5" key="1">
    <citation type="submission" date="2015-09" db="EMBL/GenBank/DDBJ databases">
        <authorList>
            <consortium name="Pathogen Informatics"/>
        </authorList>
    </citation>
    <scope>NUCLEOTIDE SEQUENCE [LARGE SCALE GENOMIC DNA]</scope>
    <source>
        <strain evidence="3 5">2789STDY5834875</strain>
    </source>
</reference>
<dbReference type="PANTHER" id="PTHR30204">
    <property type="entry name" value="REDOX-CYCLING DRUG-SENSING TRANSCRIPTIONAL ACTIVATOR SOXR"/>
    <property type="match status" value="1"/>
</dbReference>
<dbReference type="EMBL" id="WKRD01000001">
    <property type="protein sequence ID" value="MSC56147.1"/>
    <property type="molecule type" value="Genomic_DNA"/>
</dbReference>
<dbReference type="GO" id="GO:0032259">
    <property type="term" value="P:methylation"/>
    <property type="evidence" value="ECO:0007669"/>
    <property type="project" value="UniProtKB-KW"/>
</dbReference>
<name>A0A174YUT1_9FIRM</name>
<evidence type="ECO:0000313" key="4">
    <source>
        <dbReference type="EMBL" id="MSC56147.1"/>
    </source>
</evidence>
<keyword evidence="1" id="KW-0238">DNA-binding</keyword>
<evidence type="ECO:0000313" key="3">
    <source>
        <dbReference type="EMBL" id="CUQ78863.1"/>
    </source>
</evidence>
<dbReference type="GO" id="GO:0003700">
    <property type="term" value="F:DNA-binding transcription factor activity"/>
    <property type="evidence" value="ECO:0007669"/>
    <property type="project" value="InterPro"/>
</dbReference>
<dbReference type="InterPro" id="IPR009061">
    <property type="entry name" value="DNA-bd_dom_put_sf"/>
</dbReference>
<evidence type="ECO:0000259" key="2">
    <source>
        <dbReference type="PROSITE" id="PS50937"/>
    </source>
</evidence>
<sequence length="414" mass="47737">MHKDGYYSSGEFAKKSNVSVRTIRYYDQQNILKPSLLTDEGVRFYTDSDFTRLQQILLLKYLGFTLDDIRNMTIGDSDYHVLKNSLELQKRMIQDKIAQMQLVCKAIEETEDSIKEGKGVDWSNMLEIIHLTNMEDSMKNQYINAGNISARINLHNRFSVNKQGWFPWVYEQCGIVKGMRILEIGCGDGTLWVDNIGQLAMTGKRNEFSGKKKNIYIELTDISEGMISDARRNIKKATESWKERDIDVSFRFRVASCEKTGAKDESYDLVIANHVLFYCKNVNKALDEIVRVLKPGGVLVCSTYGSRHMQEISRLVSGYDKRIALEADKLFEKFGLDNGDKILKKHFSDVERRDYKDALVVDEAEPLVDYILSCHGNQKEYLVDKYTDFKKYVEKKLVKPMTITKEAGVFVCRK</sequence>
<evidence type="ECO:0000313" key="5">
    <source>
        <dbReference type="Proteomes" id="UP000095621"/>
    </source>
</evidence>
<feature type="domain" description="HTH merR-type" evidence="2">
    <location>
        <begin position="6"/>
        <end position="75"/>
    </location>
</feature>
<dbReference type="CDD" id="cd01106">
    <property type="entry name" value="HTH_TipAL-Mta"/>
    <property type="match status" value="1"/>
</dbReference>
<dbReference type="SUPFAM" id="SSF53335">
    <property type="entry name" value="S-adenosyl-L-methionine-dependent methyltransferases"/>
    <property type="match status" value="1"/>
</dbReference>
<dbReference type="OrthoDB" id="9777497at2"/>
<protein>
    <submittedName>
        <fullName evidence="4">Methyltransferase domain-containing protein</fullName>
    </submittedName>
    <submittedName>
        <fullName evidence="3">Multidrug transporter activation protein</fullName>
    </submittedName>
</protein>
<keyword evidence="4" id="KW-0489">Methyltransferase</keyword>
<dbReference type="InterPro" id="IPR000551">
    <property type="entry name" value="MerR-type_HTH_dom"/>
</dbReference>
<organism evidence="3 5">
    <name type="scientific">Lachnospira eligens</name>
    <dbReference type="NCBI Taxonomy" id="39485"/>
    <lineage>
        <taxon>Bacteria</taxon>
        <taxon>Bacillati</taxon>
        <taxon>Bacillota</taxon>
        <taxon>Clostridia</taxon>
        <taxon>Lachnospirales</taxon>
        <taxon>Lachnospiraceae</taxon>
        <taxon>Lachnospira</taxon>
    </lineage>
</organism>
<dbReference type="Pfam" id="PF13411">
    <property type="entry name" value="MerR_1"/>
    <property type="match status" value="1"/>
</dbReference>
<dbReference type="PANTHER" id="PTHR30204:SF96">
    <property type="entry name" value="CHROMOSOME-ANCHORING PROTEIN RACA"/>
    <property type="match status" value="1"/>
</dbReference>
<dbReference type="EMBL" id="CZBU01000005">
    <property type="protein sequence ID" value="CUQ78863.1"/>
    <property type="molecule type" value="Genomic_DNA"/>
</dbReference>
<dbReference type="PROSITE" id="PS50937">
    <property type="entry name" value="HTH_MERR_2"/>
    <property type="match status" value="1"/>
</dbReference>
<dbReference type="AlphaFoldDB" id="A0A174YUT1"/>
<dbReference type="GO" id="GO:0003677">
    <property type="term" value="F:DNA binding"/>
    <property type="evidence" value="ECO:0007669"/>
    <property type="project" value="UniProtKB-KW"/>
</dbReference>
<dbReference type="PROSITE" id="PS00552">
    <property type="entry name" value="HTH_MERR_1"/>
    <property type="match status" value="1"/>
</dbReference>
<evidence type="ECO:0000256" key="1">
    <source>
        <dbReference type="ARBA" id="ARBA00023125"/>
    </source>
</evidence>
<keyword evidence="4" id="KW-0808">Transferase</keyword>
<dbReference type="InterPro" id="IPR013216">
    <property type="entry name" value="Methyltransf_11"/>
</dbReference>
<dbReference type="PRINTS" id="PR00040">
    <property type="entry name" value="HTHMERR"/>
</dbReference>
<accession>A0A174YUT1</accession>
<gene>
    <name evidence="3" type="primary">mta_2</name>
    <name evidence="3" type="ORF">ERS852490_02515</name>
    <name evidence="4" type="ORF">GKE48_01565</name>
</gene>
<proteinExistence type="predicted"/>
<dbReference type="RefSeq" id="WP_022099219.1">
    <property type="nucleotide sequence ID" value="NZ_CZBU01000005.1"/>
</dbReference>
<dbReference type="SUPFAM" id="SSF46955">
    <property type="entry name" value="Putative DNA-binding domain"/>
    <property type="match status" value="1"/>
</dbReference>
<dbReference type="Gene3D" id="1.10.1660.10">
    <property type="match status" value="1"/>
</dbReference>
<dbReference type="Pfam" id="PF08241">
    <property type="entry name" value="Methyltransf_11"/>
    <property type="match status" value="1"/>
</dbReference>
<evidence type="ECO:0000313" key="6">
    <source>
        <dbReference type="Proteomes" id="UP000481964"/>
    </source>
</evidence>
<dbReference type="Proteomes" id="UP000481964">
    <property type="component" value="Unassembled WGS sequence"/>
</dbReference>
<dbReference type="CDD" id="cd02440">
    <property type="entry name" value="AdoMet_MTases"/>
    <property type="match status" value="1"/>
</dbReference>
<dbReference type="Gene3D" id="3.40.50.150">
    <property type="entry name" value="Vaccinia Virus protein VP39"/>
    <property type="match status" value="1"/>
</dbReference>